<feature type="domain" description="RDRP C-terminal head" evidence="1">
    <location>
        <begin position="11"/>
        <end position="164"/>
    </location>
</feature>
<sequence>MDLLKDAFVVDRDMMYPGYEKYLDSAQLSYDLYNEKVSQLMSLYGIETEAEVVTGAIQKLKKKRGYLQNEKYEIEKIIQGKMIIIRQKVRADFFEEFAEEGEDNSVSADDTKKFFAKASAWYVVAYDVESQKTNTGKRLLSFPWIMSDFLSQIKANACLATSEETTDKSAKPERPELVQIGSSIVRHFDTRHKDRFATFKVLCETFTMISDHLHLCLGPGIRVSFTGLPPLCLMDMYTRDIDVCLELQHQIPETDFNNLLRNVMAGYWPLTPRSFRVQIDVDPVTVTFSQNTIDIGRTKSIRRQLQKSQTYTLILTFLLDWARKYTIIGRSRSVVFSEVVFTLLVLKLLSDVDGNSTETKTTHDDMNHLNVSSWLPGKITPNKQLHTASLVMAVLRNFDSLLISDKKGEIRINVPDPTDDVSSQRFLVPGNLGWRKFKHLTEEILFVYQEIAKNRSVNIFFEQNIIEEGHLMINLPLEIWGSVMFAETYTARRLSAETGAEISIRRKTFRDIPGLILEAWGTREELWNVQQSLQDLNDKSSKFVTTSARDKAFIGGAFKRIFYGSTGPNQQLKFDRYTGRCQPAHKQLTLYVPFVDSSCQNDKNTALEKFKEVFRTQMDLIRQDFERTYHGDLRIALTFGIYYIFYVENPQFTISEFEMAFEGHVNPQEKQLELNLPGRGGWRNRKRHGQFTKSKPRRIRGSFMPKECDKNNVSAFLGNSNFKERHEEVKYHATFKLGNQDYGKPHNGLVILDKDLLFIELRLSDLKWMAMDVCRGYIGLPYANKRLDVRCKLHSRRLMDMEGVQEMADTKMLLEPSTRVLLKPQPNVLYVSPEFRDRVSFVREKHVKSYHYEGPVTEYSIWQDMSIEITTVFEYSIPDSSGRFQDMVEKQEVTVIPKLHPLDTTETDWNSYAENIWELIEQLGEQFDSD</sequence>
<proteinExistence type="predicted"/>
<accession>A0A210QNC3</accession>
<dbReference type="AlphaFoldDB" id="A0A210QNC3"/>
<dbReference type="InterPro" id="IPR007855">
    <property type="entry name" value="RDRP"/>
</dbReference>
<evidence type="ECO:0000259" key="1">
    <source>
        <dbReference type="Pfam" id="PF26253"/>
    </source>
</evidence>
<dbReference type="EMBL" id="NEDP02002717">
    <property type="protein sequence ID" value="OWF50246.1"/>
    <property type="molecule type" value="Genomic_DNA"/>
</dbReference>
<keyword evidence="2" id="KW-0696">RNA-directed RNA polymerase</keyword>
<reference evidence="2 3" key="1">
    <citation type="journal article" date="2017" name="Nat. Ecol. Evol.">
        <title>Scallop genome provides insights into evolution of bilaterian karyotype and development.</title>
        <authorList>
            <person name="Wang S."/>
            <person name="Zhang J."/>
            <person name="Jiao W."/>
            <person name="Li J."/>
            <person name="Xun X."/>
            <person name="Sun Y."/>
            <person name="Guo X."/>
            <person name="Huan P."/>
            <person name="Dong B."/>
            <person name="Zhang L."/>
            <person name="Hu X."/>
            <person name="Sun X."/>
            <person name="Wang J."/>
            <person name="Zhao C."/>
            <person name="Wang Y."/>
            <person name="Wang D."/>
            <person name="Huang X."/>
            <person name="Wang R."/>
            <person name="Lv J."/>
            <person name="Li Y."/>
            <person name="Zhang Z."/>
            <person name="Liu B."/>
            <person name="Lu W."/>
            <person name="Hui Y."/>
            <person name="Liang J."/>
            <person name="Zhou Z."/>
            <person name="Hou R."/>
            <person name="Li X."/>
            <person name="Liu Y."/>
            <person name="Li H."/>
            <person name="Ning X."/>
            <person name="Lin Y."/>
            <person name="Zhao L."/>
            <person name="Xing Q."/>
            <person name="Dou J."/>
            <person name="Li Y."/>
            <person name="Mao J."/>
            <person name="Guo H."/>
            <person name="Dou H."/>
            <person name="Li T."/>
            <person name="Mu C."/>
            <person name="Jiang W."/>
            <person name="Fu Q."/>
            <person name="Fu X."/>
            <person name="Miao Y."/>
            <person name="Liu J."/>
            <person name="Yu Q."/>
            <person name="Li R."/>
            <person name="Liao H."/>
            <person name="Li X."/>
            <person name="Kong Y."/>
            <person name="Jiang Z."/>
            <person name="Chourrout D."/>
            <person name="Li R."/>
            <person name="Bao Z."/>
        </authorList>
    </citation>
    <scope>NUCLEOTIDE SEQUENCE [LARGE SCALE GENOMIC DNA]</scope>
    <source>
        <strain evidence="2 3">PY_sf001</strain>
    </source>
</reference>
<comment type="caution">
    <text evidence="2">The sequence shown here is derived from an EMBL/GenBank/DDBJ whole genome shotgun (WGS) entry which is preliminary data.</text>
</comment>
<keyword evidence="3" id="KW-1185">Reference proteome</keyword>
<keyword evidence="2" id="KW-0808">Transferase</keyword>
<dbReference type="GO" id="GO:0003968">
    <property type="term" value="F:RNA-directed RNA polymerase activity"/>
    <property type="evidence" value="ECO:0007669"/>
    <property type="project" value="UniProtKB-KW"/>
</dbReference>
<dbReference type="GO" id="GO:0030422">
    <property type="term" value="P:siRNA processing"/>
    <property type="evidence" value="ECO:0007669"/>
    <property type="project" value="TreeGrafter"/>
</dbReference>
<dbReference type="STRING" id="6573.A0A210QNC3"/>
<dbReference type="Proteomes" id="UP000242188">
    <property type="component" value="Unassembled WGS sequence"/>
</dbReference>
<dbReference type="PANTHER" id="PTHR23079:SF55">
    <property type="entry name" value="RNA-DIRECTED RNA POLYMERASE"/>
    <property type="match status" value="1"/>
</dbReference>
<dbReference type="GO" id="GO:0031380">
    <property type="term" value="C:nuclear RNA-directed RNA polymerase complex"/>
    <property type="evidence" value="ECO:0007669"/>
    <property type="project" value="TreeGrafter"/>
</dbReference>
<dbReference type="OrthoDB" id="6513042at2759"/>
<keyword evidence="2" id="KW-0548">Nucleotidyltransferase</keyword>
<dbReference type="InterPro" id="IPR058752">
    <property type="entry name" value="RDRP_C_head"/>
</dbReference>
<gene>
    <name evidence="2" type="ORF">KP79_PYT00911</name>
</gene>
<evidence type="ECO:0000313" key="3">
    <source>
        <dbReference type="Proteomes" id="UP000242188"/>
    </source>
</evidence>
<name>A0A210QNC3_MIZYE</name>
<dbReference type="Pfam" id="PF26253">
    <property type="entry name" value="RdRP_head"/>
    <property type="match status" value="1"/>
</dbReference>
<evidence type="ECO:0000313" key="2">
    <source>
        <dbReference type="EMBL" id="OWF50246.1"/>
    </source>
</evidence>
<protein>
    <submittedName>
        <fullName evidence="2">RNA-dependent RNA polymerase 1</fullName>
    </submittedName>
</protein>
<organism evidence="2 3">
    <name type="scientific">Mizuhopecten yessoensis</name>
    <name type="common">Japanese scallop</name>
    <name type="synonym">Patinopecten yessoensis</name>
    <dbReference type="NCBI Taxonomy" id="6573"/>
    <lineage>
        <taxon>Eukaryota</taxon>
        <taxon>Metazoa</taxon>
        <taxon>Spiralia</taxon>
        <taxon>Lophotrochozoa</taxon>
        <taxon>Mollusca</taxon>
        <taxon>Bivalvia</taxon>
        <taxon>Autobranchia</taxon>
        <taxon>Pteriomorphia</taxon>
        <taxon>Pectinida</taxon>
        <taxon>Pectinoidea</taxon>
        <taxon>Pectinidae</taxon>
        <taxon>Mizuhopecten</taxon>
    </lineage>
</organism>
<dbReference type="PANTHER" id="PTHR23079">
    <property type="entry name" value="RNA-DEPENDENT RNA POLYMERASE"/>
    <property type="match status" value="1"/>
</dbReference>